<dbReference type="InParanoid" id="A0A078AQW6"/>
<evidence type="ECO:0000313" key="1">
    <source>
        <dbReference type="EMBL" id="CDW84815.1"/>
    </source>
</evidence>
<sequence length="96" mass="11435">MVTKLSELFAFTKIFFLMMRYGTQRLCFKSQRLINIKSCEPFVQGSKIDKFTSYEQSKFEDQGICQARRKKNQRLNALFSNQRGLLIEYSFMQLQL</sequence>
<gene>
    <name evidence="1" type="primary">Contig7658.g8168</name>
    <name evidence="1" type="ORF">STYLEM_13883</name>
</gene>
<dbReference type="Proteomes" id="UP000039865">
    <property type="component" value="Unassembled WGS sequence"/>
</dbReference>
<proteinExistence type="predicted"/>
<organism evidence="1 2">
    <name type="scientific">Stylonychia lemnae</name>
    <name type="common">Ciliate</name>
    <dbReference type="NCBI Taxonomy" id="5949"/>
    <lineage>
        <taxon>Eukaryota</taxon>
        <taxon>Sar</taxon>
        <taxon>Alveolata</taxon>
        <taxon>Ciliophora</taxon>
        <taxon>Intramacronucleata</taxon>
        <taxon>Spirotrichea</taxon>
        <taxon>Stichotrichia</taxon>
        <taxon>Sporadotrichida</taxon>
        <taxon>Oxytrichidae</taxon>
        <taxon>Stylonychinae</taxon>
        <taxon>Stylonychia</taxon>
    </lineage>
</organism>
<protein>
    <submittedName>
        <fullName evidence="1">Uncharacterized protein</fullName>
    </submittedName>
</protein>
<name>A0A078AQW6_STYLE</name>
<reference evidence="1 2" key="1">
    <citation type="submission" date="2014-06" db="EMBL/GenBank/DDBJ databases">
        <authorList>
            <person name="Swart Estienne"/>
        </authorList>
    </citation>
    <scope>NUCLEOTIDE SEQUENCE [LARGE SCALE GENOMIC DNA]</scope>
    <source>
        <strain evidence="1 2">130c</strain>
    </source>
</reference>
<dbReference type="EMBL" id="CCKQ01013177">
    <property type="protein sequence ID" value="CDW84815.1"/>
    <property type="molecule type" value="Genomic_DNA"/>
</dbReference>
<accession>A0A078AQW6</accession>
<keyword evidence="2" id="KW-1185">Reference proteome</keyword>
<evidence type="ECO:0000313" key="2">
    <source>
        <dbReference type="Proteomes" id="UP000039865"/>
    </source>
</evidence>
<dbReference type="AlphaFoldDB" id="A0A078AQW6"/>